<evidence type="ECO:0000313" key="2">
    <source>
        <dbReference type="EMBL" id="ONK81431.1"/>
    </source>
</evidence>
<dbReference type="InterPro" id="IPR000668">
    <property type="entry name" value="Peptidase_C1A_C"/>
</dbReference>
<keyword evidence="3" id="KW-1185">Reference proteome</keyword>
<dbReference type="GO" id="GO:0008234">
    <property type="term" value="F:cysteine-type peptidase activity"/>
    <property type="evidence" value="ECO:0007669"/>
    <property type="project" value="InterPro"/>
</dbReference>
<evidence type="ECO:0000259" key="1">
    <source>
        <dbReference type="Pfam" id="PF00112"/>
    </source>
</evidence>
<dbReference type="OrthoDB" id="1651340at2759"/>
<evidence type="ECO:0000313" key="3">
    <source>
        <dbReference type="Proteomes" id="UP000243459"/>
    </source>
</evidence>
<dbReference type="Pfam" id="PF00112">
    <property type="entry name" value="Peptidase_C1"/>
    <property type="match status" value="1"/>
</dbReference>
<dbReference type="Proteomes" id="UP000243459">
    <property type="component" value="Chromosome 1"/>
</dbReference>
<sequence>MTTKIVWPDRKTVSFPPDLPEKVDWRNKGVLHEIRDQQNCTCCWALVSCEAISSMDMIKHKREGIKVLSPQDLVNSMEPKDQKKNKKKMVVIFHQLTRPSSTLWIMGSDMNLIVNTWLKKPVILHLHKRGSASLKLRVLSQSRTMIVQIVKYLFLRLFLRTLSPP</sequence>
<gene>
    <name evidence="2" type="ORF">A4U43_C01F29020</name>
</gene>
<dbReference type="InterPro" id="IPR038765">
    <property type="entry name" value="Papain-like_cys_pep_sf"/>
</dbReference>
<protein>
    <recommendedName>
        <fullName evidence="1">Peptidase C1A papain C-terminal domain-containing protein</fullName>
    </recommendedName>
</protein>
<dbReference type="AlphaFoldDB" id="A0A5P1FWT9"/>
<proteinExistence type="predicted"/>
<dbReference type="EMBL" id="CM007381">
    <property type="protein sequence ID" value="ONK81431.1"/>
    <property type="molecule type" value="Genomic_DNA"/>
</dbReference>
<name>A0A5P1FWT9_ASPOF</name>
<accession>A0A5P1FWT9</accession>
<feature type="domain" description="Peptidase C1A papain C-terminal" evidence="1">
    <location>
        <begin position="19"/>
        <end position="77"/>
    </location>
</feature>
<reference evidence="3" key="1">
    <citation type="journal article" date="2017" name="Nat. Commun.">
        <title>The asparagus genome sheds light on the origin and evolution of a young Y chromosome.</title>
        <authorList>
            <person name="Harkess A."/>
            <person name="Zhou J."/>
            <person name="Xu C."/>
            <person name="Bowers J.E."/>
            <person name="Van der Hulst R."/>
            <person name="Ayyampalayam S."/>
            <person name="Mercati F."/>
            <person name="Riccardi P."/>
            <person name="McKain M.R."/>
            <person name="Kakrana A."/>
            <person name="Tang H."/>
            <person name="Ray J."/>
            <person name="Groenendijk J."/>
            <person name="Arikit S."/>
            <person name="Mathioni S.M."/>
            <person name="Nakano M."/>
            <person name="Shan H."/>
            <person name="Telgmann-Rauber A."/>
            <person name="Kanno A."/>
            <person name="Yue Z."/>
            <person name="Chen H."/>
            <person name="Li W."/>
            <person name="Chen Y."/>
            <person name="Xu X."/>
            <person name="Zhang Y."/>
            <person name="Luo S."/>
            <person name="Chen H."/>
            <person name="Gao J."/>
            <person name="Mao Z."/>
            <person name="Pires J.C."/>
            <person name="Luo M."/>
            <person name="Kudrna D."/>
            <person name="Wing R.A."/>
            <person name="Meyers B.C."/>
            <person name="Yi K."/>
            <person name="Kong H."/>
            <person name="Lavrijsen P."/>
            <person name="Sunseri F."/>
            <person name="Falavigna A."/>
            <person name="Ye Y."/>
            <person name="Leebens-Mack J.H."/>
            <person name="Chen G."/>
        </authorList>
    </citation>
    <scope>NUCLEOTIDE SEQUENCE [LARGE SCALE GENOMIC DNA]</scope>
    <source>
        <strain evidence="3">cv. DH0086</strain>
    </source>
</reference>
<dbReference type="SUPFAM" id="SSF54001">
    <property type="entry name" value="Cysteine proteinases"/>
    <property type="match status" value="1"/>
</dbReference>
<dbReference type="GO" id="GO:0006508">
    <property type="term" value="P:proteolysis"/>
    <property type="evidence" value="ECO:0007669"/>
    <property type="project" value="InterPro"/>
</dbReference>
<organism evidence="2 3">
    <name type="scientific">Asparagus officinalis</name>
    <name type="common">Garden asparagus</name>
    <dbReference type="NCBI Taxonomy" id="4686"/>
    <lineage>
        <taxon>Eukaryota</taxon>
        <taxon>Viridiplantae</taxon>
        <taxon>Streptophyta</taxon>
        <taxon>Embryophyta</taxon>
        <taxon>Tracheophyta</taxon>
        <taxon>Spermatophyta</taxon>
        <taxon>Magnoliopsida</taxon>
        <taxon>Liliopsida</taxon>
        <taxon>Asparagales</taxon>
        <taxon>Asparagaceae</taxon>
        <taxon>Asparagoideae</taxon>
        <taxon>Asparagus</taxon>
    </lineage>
</organism>
<dbReference type="Gramene" id="ONK81431">
    <property type="protein sequence ID" value="ONK81431"/>
    <property type="gene ID" value="A4U43_C01F29020"/>
</dbReference>
<dbReference type="Gene3D" id="3.90.70.10">
    <property type="entry name" value="Cysteine proteinases"/>
    <property type="match status" value="1"/>
</dbReference>